<dbReference type="EMBL" id="JAEOAH010000022">
    <property type="protein sequence ID" value="MBK3496016.1"/>
    <property type="molecule type" value="Genomic_DNA"/>
</dbReference>
<dbReference type="Pfam" id="PF00309">
    <property type="entry name" value="Sigma54_AID"/>
    <property type="match status" value="1"/>
</dbReference>
<name>A0ABS1H9B6_9BACL</name>
<reference evidence="11 12" key="1">
    <citation type="submission" date="2020-12" db="EMBL/GenBank/DDBJ databases">
        <title>YIM B01967 draft genome.</title>
        <authorList>
            <person name="Yan X."/>
        </authorList>
    </citation>
    <scope>NUCLEOTIDE SEQUENCE [LARGE SCALE GENOMIC DNA]</scope>
    <source>
        <strain evidence="11 12">YIM B01967</strain>
    </source>
</reference>
<comment type="similarity">
    <text evidence="1">Belongs to the sigma-54 factor family.</text>
</comment>
<dbReference type="InterPro" id="IPR038709">
    <property type="entry name" value="RpoN_core-bd_sf"/>
</dbReference>
<dbReference type="InterPro" id="IPR007634">
    <property type="entry name" value="RNA_pol_sigma_54_DNA-bd"/>
</dbReference>
<protein>
    <submittedName>
        <fullName evidence="11">RNA polymerase factor sigma-54</fullName>
    </submittedName>
</protein>
<dbReference type="Proteomes" id="UP000618943">
    <property type="component" value="Unassembled WGS sequence"/>
</dbReference>
<keyword evidence="8" id="KW-0804">Transcription</keyword>
<dbReference type="Gene3D" id="1.10.10.60">
    <property type="entry name" value="Homeodomain-like"/>
    <property type="match status" value="1"/>
</dbReference>
<keyword evidence="3" id="KW-0808">Transferase</keyword>
<dbReference type="NCBIfam" id="TIGR02395">
    <property type="entry name" value="rpoN_sigma"/>
    <property type="match status" value="1"/>
</dbReference>
<gene>
    <name evidence="11" type="primary">rpoN</name>
    <name evidence="11" type="ORF">JFL43_14325</name>
</gene>
<evidence type="ECO:0000256" key="4">
    <source>
        <dbReference type="ARBA" id="ARBA00022695"/>
    </source>
</evidence>
<feature type="domain" description="RNA polymerase sigma factor 54 DNA-binding" evidence="9">
    <location>
        <begin position="264"/>
        <end position="422"/>
    </location>
</feature>
<accession>A0ABS1H9B6</accession>
<organism evidence="11 12">
    <name type="scientific">Viridibacillus soli</name>
    <dbReference type="NCBI Taxonomy" id="2798301"/>
    <lineage>
        <taxon>Bacteria</taxon>
        <taxon>Bacillati</taxon>
        <taxon>Bacillota</taxon>
        <taxon>Bacilli</taxon>
        <taxon>Bacillales</taxon>
        <taxon>Caryophanaceae</taxon>
        <taxon>Viridibacillus</taxon>
    </lineage>
</organism>
<evidence type="ECO:0000256" key="1">
    <source>
        <dbReference type="ARBA" id="ARBA00008798"/>
    </source>
</evidence>
<dbReference type="Pfam" id="PF04552">
    <property type="entry name" value="Sigma54_DBD"/>
    <property type="match status" value="1"/>
</dbReference>
<dbReference type="InterPro" id="IPR007046">
    <property type="entry name" value="RNA_pol_sigma_54_core-bd"/>
</dbReference>
<dbReference type="PANTHER" id="PTHR32248:SF4">
    <property type="entry name" value="RNA POLYMERASE SIGMA-54 FACTOR"/>
    <property type="match status" value="1"/>
</dbReference>
<sequence>MTFRFEQSQIQIQKLALTQEMRQSLDLLQYSSEELYAFLQEKQVENPFLKIKVKPLKRQPTKDWVEWTASAEADSVQLSIMDQLLDQPLSIECKKAITWLINDLDDFGFLTSSDEEYAMWIGVNTQAIQQARQYILQCEPIGIGASSMSHCLFLQAEKKEMDEIVRNILSNYYTLFIEKKWQDLARVSTYSLKQIQQAADKISTLNPSPMNHLRTTKTEYVHPEADVFVEQGKLLIRYIKEAFPAVELDEEYIMQIQADDELQTYITAMKEQVRLIDKQLLQRKETLRLVIQEIVKIQSTFFTKGFDAITPFTMTELAAKLELHESTISRTIKGKYIHTAFGTLPLRRFFSQRSTMVQDEGVSVDRVKTQLQQMIQSEDKSKPLSDQALKDSLDQQGLFLSRRVIAKYREQLGIPASSKRKRFD</sequence>
<evidence type="ECO:0000259" key="9">
    <source>
        <dbReference type="Pfam" id="PF04552"/>
    </source>
</evidence>
<dbReference type="Gene3D" id="1.10.10.1330">
    <property type="entry name" value="RNA polymerase sigma-54 factor, core-binding domain"/>
    <property type="match status" value="1"/>
</dbReference>
<evidence type="ECO:0000313" key="12">
    <source>
        <dbReference type="Proteomes" id="UP000618943"/>
    </source>
</evidence>
<keyword evidence="4" id="KW-0548">Nucleotidyltransferase</keyword>
<evidence type="ECO:0000256" key="2">
    <source>
        <dbReference type="ARBA" id="ARBA00022478"/>
    </source>
</evidence>
<dbReference type="PANTHER" id="PTHR32248">
    <property type="entry name" value="RNA POLYMERASE SIGMA-54 FACTOR"/>
    <property type="match status" value="1"/>
</dbReference>
<dbReference type="PRINTS" id="PR00045">
    <property type="entry name" value="SIGMA54FCT"/>
</dbReference>
<dbReference type="InterPro" id="IPR000394">
    <property type="entry name" value="RNA_pol_sigma_54"/>
</dbReference>
<keyword evidence="7" id="KW-0238">DNA-binding</keyword>
<evidence type="ECO:0000259" key="10">
    <source>
        <dbReference type="Pfam" id="PF04963"/>
    </source>
</evidence>
<dbReference type="PROSITE" id="PS50044">
    <property type="entry name" value="SIGMA54_3"/>
    <property type="match status" value="1"/>
</dbReference>
<evidence type="ECO:0000256" key="5">
    <source>
        <dbReference type="ARBA" id="ARBA00023015"/>
    </source>
</evidence>
<dbReference type="Pfam" id="PF04963">
    <property type="entry name" value="Sigma54_CBD"/>
    <property type="match status" value="1"/>
</dbReference>
<dbReference type="RefSeq" id="WP_200749559.1">
    <property type="nucleotide sequence ID" value="NZ_JAEOAH010000022.1"/>
</dbReference>
<feature type="domain" description="RNA polymerase sigma factor 54 core-binding" evidence="10">
    <location>
        <begin position="71"/>
        <end position="252"/>
    </location>
</feature>
<keyword evidence="12" id="KW-1185">Reference proteome</keyword>
<dbReference type="PIRSF" id="PIRSF000774">
    <property type="entry name" value="RpoN"/>
    <property type="match status" value="1"/>
</dbReference>
<proteinExistence type="inferred from homology"/>
<evidence type="ECO:0000313" key="11">
    <source>
        <dbReference type="EMBL" id="MBK3496016.1"/>
    </source>
</evidence>
<comment type="caution">
    <text evidence="11">The sequence shown here is derived from an EMBL/GenBank/DDBJ whole genome shotgun (WGS) entry which is preliminary data.</text>
</comment>
<evidence type="ECO:0000256" key="6">
    <source>
        <dbReference type="ARBA" id="ARBA00023082"/>
    </source>
</evidence>
<evidence type="ECO:0000256" key="8">
    <source>
        <dbReference type="ARBA" id="ARBA00023163"/>
    </source>
</evidence>
<keyword evidence="6" id="KW-0731">Sigma factor</keyword>
<evidence type="ECO:0000256" key="3">
    <source>
        <dbReference type="ARBA" id="ARBA00022679"/>
    </source>
</evidence>
<evidence type="ECO:0000256" key="7">
    <source>
        <dbReference type="ARBA" id="ARBA00023125"/>
    </source>
</evidence>
<keyword evidence="5" id="KW-0805">Transcription regulation</keyword>
<keyword evidence="2" id="KW-0240">DNA-directed RNA polymerase</keyword>